<dbReference type="InterPro" id="IPR051697">
    <property type="entry name" value="Patched_domain-protein"/>
</dbReference>
<keyword evidence="11" id="KW-1185">Reference proteome</keyword>
<evidence type="ECO:0000256" key="2">
    <source>
        <dbReference type="ARBA" id="ARBA00005585"/>
    </source>
</evidence>
<feature type="transmembrane region" description="Helical" evidence="8">
    <location>
        <begin position="747"/>
        <end position="767"/>
    </location>
</feature>
<dbReference type="PANTHER" id="PTHR10796">
    <property type="entry name" value="PATCHED-RELATED"/>
    <property type="match status" value="1"/>
</dbReference>
<feature type="transmembrane region" description="Helical" evidence="8">
    <location>
        <begin position="715"/>
        <end position="740"/>
    </location>
</feature>
<dbReference type="EMBL" id="CP092868">
    <property type="protein sequence ID" value="UYV69162.1"/>
    <property type="molecule type" value="Genomic_DNA"/>
</dbReference>
<sequence>MSIWVSGKINFVHILFAQNLFKIFFRKLGFYVSKYPAWFIILPVLLSGILSTGFLKMRYEDDPEYLYSHQSGKAREWRSAIERVFPLKGMRDYDIGRETRLISGYLRVNMVVRDGGTILRPEILYEIAEIDRFIQNITVDYEGVQYDYSQLCARYFSECNINPLLHIHKNKDKILRGRMNISYPVEISADLRRVYAYGVTLGNVKVDNNSHVVRATAGQLFYFLDSINKPLELTQKWETAAVDAFSQNGKVIKRTWKHLDVHWITSYSIPVEFVKAGFKAMPTFQITVIIMVTFSMLTCMMQDCVKSKPWLGAMGCFSALLAVAAGCGICMWIGIPFPPSNFAVPFVLLGVGVDDTFILLASWRNTSPSQSLTDRIVDTYVHSGVAITLTSLTNIASFLACFFTPIPGLQIYGIYGAVSCALTYCYQLSLIGGCLVYMARAEIRGLHATLPGAPVYTTEEAKKKNVLIRLFFTAEEPSTTEIKGHNYNDHKVMNFFKETYGNWLSKTPAKIAIIFVFLVYFAFGAYGTVTLEDGMEINEFFPEDSFAFQFFDIDAKYFTMYPHRIQITIENPLDYSKPEVQKMLKNVINNYRKMSYIADDDLLTEFWLDYYLEFLNSTKDNFLLKGYNLNDKQDFIKCLRFVFFRLGQSDRFKGDIKFNKDYTEIVASRFFVQSYNTTDIGKGIATFRALEKLTDSNPFNSTFYSPLSVLAESFLLIRGIFISTVFYTIISMLIITLIFIPNIVVTFWTTFSIISIEVGVIGYMVFWGLKLNIATIIGLIVYIGLSVDNAAHITYAYVISTEKTPNGRMKDSLHKVGLPILQGCTTTILGVSALYLLPSYIYQAIFKLGFMVMFFSAFHSLALVPILLSIFSKTPMNVDKTKELDTPKQFYIKANTDDKDANQISNSSNQKEQMT</sequence>
<feature type="non-terminal residue" evidence="10">
    <location>
        <position position="1"/>
    </location>
</feature>
<feature type="transmembrane region" description="Helical" evidence="8">
    <location>
        <begin position="341"/>
        <end position="363"/>
    </location>
</feature>
<evidence type="ECO:0000256" key="3">
    <source>
        <dbReference type="ARBA" id="ARBA00022692"/>
    </source>
</evidence>
<keyword evidence="4 8" id="KW-1133">Transmembrane helix</keyword>
<comment type="similarity">
    <text evidence="2">Belongs to the patched family.</text>
</comment>
<accession>A0ABY6KJX4</accession>
<feature type="transmembrane region" description="Helical" evidence="8">
    <location>
        <begin position="773"/>
        <end position="799"/>
    </location>
</feature>
<proteinExistence type="inferred from homology"/>
<evidence type="ECO:0000313" key="10">
    <source>
        <dbReference type="EMBL" id="UYV69162.1"/>
    </source>
</evidence>
<keyword evidence="6" id="KW-0325">Glycoprotein</keyword>
<name>A0ABY6KJX4_9ARAC</name>
<dbReference type="SUPFAM" id="SSF82866">
    <property type="entry name" value="Multidrug efflux transporter AcrB transmembrane domain"/>
    <property type="match status" value="2"/>
</dbReference>
<evidence type="ECO:0000256" key="8">
    <source>
        <dbReference type="SAM" id="Phobius"/>
    </source>
</evidence>
<feature type="region of interest" description="Disordered" evidence="7">
    <location>
        <begin position="895"/>
        <end position="915"/>
    </location>
</feature>
<keyword evidence="3 8" id="KW-0812">Transmembrane</keyword>
<feature type="transmembrane region" description="Helical" evidence="8">
    <location>
        <begin position="310"/>
        <end position="335"/>
    </location>
</feature>
<keyword evidence="5 8" id="KW-0472">Membrane</keyword>
<dbReference type="PANTHER" id="PTHR10796:SF92">
    <property type="entry name" value="PATCHED-RELATED, ISOFORM A"/>
    <property type="match status" value="1"/>
</dbReference>
<feature type="transmembrane region" description="Helical" evidence="8">
    <location>
        <begin position="848"/>
        <end position="871"/>
    </location>
</feature>
<comment type="subcellular location">
    <subcellularLocation>
        <location evidence="1">Membrane</location>
        <topology evidence="1">Multi-pass membrane protein</topology>
    </subcellularLocation>
</comment>
<feature type="domain" description="SSD" evidence="9">
    <location>
        <begin position="280"/>
        <end position="437"/>
    </location>
</feature>
<evidence type="ECO:0000313" key="11">
    <source>
        <dbReference type="Proteomes" id="UP001235939"/>
    </source>
</evidence>
<evidence type="ECO:0000256" key="5">
    <source>
        <dbReference type="ARBA" id="ARBA00023136"/>
    </source>
</evidence>
<evidence type="ECO:0000256" key="4">
    <source>
        <dbReference type="ARBA" id="ARBA00022989"/>
    </source>
</evidence>
<protein>
    <submittedName>
        <fullName evidence="10">Daf-6</fullName>
    </submittedName>
</protein>
<feature type="transmembrane region" description="Helical" evidence="8">
    <location>
        <begin position="35"/>
        <end position="55"/>
    </location>
</feature>
<evidence type="ECO:0000256" key="7">
    <source>
        <dbReference type="SAM" id="MobiDB-lite"/>
    </source>
</evidence>
<dbReference type="PROSITE" id="PS50156">
    <property type="entry name" value="SSD"/>
    <property type="match status" value="1"/>
</dbReference>
<dbReference type="InterPro" id="IPR000731">
    <property type="entry name" value="SSD"/>
</dbReference>
<feature type="transmembrane region" description="Helical" evidence="8">
    <location>
        <begin position="412"/>
        <end position="437"/>
    </location>
</feature>
<feature type="transmembrane region" description="Helical" evidence="8">
    <location>
        <begin position="820"/>
        <end position="842"/>
    </location>
</feature>
<dbReference type="Proteomes" id="UP001235939">
    <property type="component" value="Chromosome 06"/>
</dbReference>
<gene>
    <name evidence="10" type="ORF">LAZ67_6002614</name>
</gene>
<reference evidence="10 11" key="1">
    <citation type="submission" date="2022-01" db="EMBL/GenBank/DDBJ databases">
        <title>A chromosomal length assembly of Cordylochernes scorpioides.</title>
        <authorList>
            <person name="Zeh D."/>
            <person name="Zeh J."/>
        </authorList>
    </citation>
    <scope>NUCLEOTIDE SEQUENCE [LARGE SCALE GENOMIC DNA]</scope>
    <source>
        <strain evidence="10">IN4F17</strain>
        <tissue evidence="10">Whole Body</tissue>
    </source>
</reference>
<dbReference type="InterPro" id="IPR003392">
    <property type="entry name" value="PTHD_SSD"/>
</dbReference>
<evidence type="ECO:0000256" key="6">
    <source>
        <dbReference type="ARBA" id="ARBA00023180"/>
    </source>
</evidence>
<organism evidence="10 11">
    <name type="scientific">Cordylochernes scorpioides</name>
    <dbReference type="NCBI Taxonomy" id="51811"/>
    <lineage>
        <taxon>Eukaryota</taxon>
        <taxon>Metazoa</taxon>
        <taxon>Ecdysozoa</taxon>
        <taxon>Arthropoda</taxon>
        <taxon>Chelicerata</taxon>
        <taxon>Arachnida</taxon>
        <taxon>Pseudoscorpiones</taxon>
        <taxon>Cheliferoidea</taxon>
        <taxon>Chernetidae</taxon>
        <taxon>Cordylochernes</taxon>
    </lineage>
</organism>
<feature type="compositionally biased region" description="Polar residues" evidence="7">
    <location>
        <begin position="902"/>
        <end position="915"/>
    </location>
</feature>
<feature type="transmembrane region" description="Helical" evidence="8">
    <location>
        <begin position="511"/>
        <end position="529"/>
    </location>
</feature>
<feature type="transmembrane region" description="Helical" evidence="8">
    <location>
        <begin position="384"/>
        <end position="406"/>
    </location>
</feature>
<dbReference type="Pfam" id="PF02460">
    <property type="entry name" value="Patched"/>
    <property type="match status" value="1"/>
</dbReference>
<evidence type="ECO:0000256" key="1">
    <source>
        <dbReference type="ARBA" id="ARBA00004141"/>
    </source>
</evidence>
<evidence type="ECO:0000259" key="9">
    <source>
        <dbReference type="PROSITE" id="PS50156"/>
    </source>
</evidence>
<dbReference type="Gene3D" id="1.20.1640.10">
    <property type="entry name" value="Multidrug efflux transporter AcrB transmembrane domain"/>
    <property type="match status" value="2"/>
</dbReference>